<organism evidence="2 3">
    <name type="scientific">Lawsonibacter faecis</name>
    <dbReference type="NCBI Taxonomy" id="2763052"/>
    <lineage>
        <taxon>Bacteria</taxon>
        <taxon>Bacillati</taxon>
        <taxon>Bacillota</taxon>
        <taxon>Clostridia</taxon>
        <taxon>Eubacteriales</taxon>
        <taxon>Oscillospiraceae</taxon>
        <taxon>Lawsonibacter</taxon>
    </lineage>
</organism>
<evidence type="ECO:0000313" key="2">
    <source>
        <dbReference type="EMBL" id="MBC5738493.1"/>
    </source>
</evidence>
<dbReference type="RefSeq" id="WP_155146779.1">
    <property type="nucleotide sequence ID" value="NZ_JACOPQ010000016.1"/>
</dbReference>
<dbReference type="Pfam" id="PF09359">
    <property type="entry name" value="VTC"/>
    <property type="match status" value="1"/>
</dbReference>
<proteinExistence type="predicted"/>
<dbReference type="InterPro" id="IPR018966">
    <property type="entry name" value="VTC_domain"/>
</dbReference>
<evidence type="ECO:0000313" key="3">
    <source>
        <dbReference type="Proteomes" id="UP000607645"/>
    </source>
</evidence>
<dbReference type="Gene3D" id="3.20.100.30">
    <property type="entry name" value="VTC, catalytic tunnel domain"/>
    <property type="match status" value="1"/>
</dbReference>
<keyword evidence="3" id="KW-1185">Reference proteome</keyword>
<comment type="caution">
    <text evidence="2">The sequence shown here is derived from an EMBL/GenBank/DDBJ whole genome shotgun (WGS) entry which is preliminary data.</text>
</comment>
<dbReference type="EMBL" id="JACOPQ010000016">
    <property type="protein sequence ID" value="MBC5738493.1"/>
    <property type="molecule type" value="Genomic_DNA"/>
</dbReference>
<sequence>MRRVLRHERKYLLPQEEYRRLRGTLESLLPKDSHTGDSGYSIRSLYFDTLWDGDYFEKLDGVELRRKLRLRLYDPTAGHAFLEMKQKEGEYQLKRSLRLSRAAAAALAGGEYAALLDCHNSFADECYALMTMRCYRPKAIIEYRREAYVVPENDTRITFDREIHATESCADLFDPGLCLYPVMDQGQVVLEVKYNGFLVEYVRELVGRCERAQTSASKYAMGRLASYGVV</sequence>
<protein>
    <submittedName>
        <fullName evidence="2">Polyphosphate polymerase domain-containing protein</fullName>
    </submittedName>
</protein>
<dbReference type="AlphaFoldDB" id="A0A8J6JEA1"/>
<dbReference type="CDD" id="cd07750">
    <property type="entry name" value="PolyPPase_VTC_like"/>
    <property type="match status" value="1"/>
</dbReference>
<accession>A0A8J6JEA1</accession>
<reference evidence="2" key="1">
    <citation type="submission" date="2020-08" db="EMBL/GenBank/DDBJ databases">
        <title>Genome public.</title>
        <authorList>
            <person name="Liu C."/>
            <person name="Sun Q."/>
        </authorList>
    </citation>
    <scope>NUCLEOTIDE SEQUENCE</scope>
    <source>
        <strain evidence="2">NSJ-52</strain>
    </source>
</reference>
<dbReference type="InterPro" id="IPR042267">
    <property type="entry name" value="VTC_sf"/>
</dbReference>
<name>A0A8J6JEA1_9FIRM</name>
<feature type="domain" description="VTC" evidence="1">
    <location>
        <begin position="6"/>
        <end position="224"/>
    </location>
</feature>
<dbReference type="Proteomes" id="UP000607645">
    <property type="component" value="Unassembled WGS sequence"/>
</dbReference>
<dbReference type="GO" id="GO:0006799">
    <property type="term" value="P:polyphosphate biosynthetic process"/>
    <property type="evidence" value="ECO:0007669"/>
    <property type="project" value="UniProtKB-ARBA"/>
</dbReference>
<evidence type="ECO:0000259" key="1">
    <source>
        <dbReference type="Pfam" id="PF09359"/>
    </source>
</evidence>
<gene>
    <name evidence="2" type="ORF">H8S62_15885</name>
</gene>